<keyword evidence="2 4" id="KW-0808">Transferase</keyword>
<name>A0ABW4HVJ1_9BACI</name>
<sequence length="325" mass="35678">MLKVDMRKVYTIGEALIDFIPHEIGVPIDEVVSFKKMPGGAPANVAAAVAKLGGESSFIGQVGEDHFGYYLRGTLAAIGVDVSHMQHTNQANTALAFVALKDDGEREFVFYRKPSADMLLSPEDVKGISFKPMDILHFCSVDLVEADVKYAHHEVIRKIKKAGGIVSFDPNVRKSLWDDLAAYQQTIQQFLPYSDLLKVSDDELAFITGLESEEAAIQYLLEQPISLLIVTRGKQGATFYKKDLEVFVEGYEVKAIDTTGAGDSFVGAFLSRLSKLDKHISQLTKEQLMEIGKFAHATAAIVATKEGAIQALPSLSEVQSFMDRV</sequence>
<dbReference type="Proteomes" id="UP001597221">
    <property type="component" value="Unassembled WGS sequence"/>
</dbReference>
<protein>
    <submittedName>
        <fullName evidence="6">Carbohydrate kinase</fullName>
        <ecNumber evidence="6">2.7.1.-</ecNumber>
    </submittedName>
</protein>
<feature type="domain" description="Carbohydrate kinase PfkB" evidence="5">
    <location>
        <begin position="6"/>
        <end position="313"/>
    </location>
</feature>
<evidence type="ECO:0000256" key="2">
    <source>
        <dbReference type="ARBA" id="ARBA00022679"/>
    </source>
</evidence>
<organism evidence="6 7">
    <name type="scientific">Oceanobacillus luteolus</name>
    <dbReference type="NCBI Taxonomy" id="1274358"/>
    <lineage>
        <taxon>Bacteria</taxon>
        <taxon>Bacillati</taxon>
        <taxon>Bacillota</taxon>
        <taxon>Bacilli</taxon>
        <taxon>Bacillales</taxon>
        <taxon>Bacillaceae</taxon>
        <taxon>Oceanobacillus</taxon>
    </lineage>
</organism>
<evidence type="ECO:0000256" key="4">
    <source>
        <dbReference type="RuleBase" id="RU003704"/>
    </source>
</evidence>
<evidence type="ECO:0000313" key="7">
    <source>
        <dbReference type="Proteomes" id="UP001597221"/>
    </source>
</evidence>
<dbReference type="Pfam" id="PF00294">
    <property type="entry name" value="PfkB"/>
    <property type="match status" value="1"/>
</dbReference>
<dbReference type="InterPro" id="IPR002139">
    <property type="entry name" value="Ribo/fructo_kinase"/>
</dbReference>
<dbReference type="InterPro" id="IPR050306">
    <property type="entry name" value="PfkB_Carbo_kinase"/>
</dbReference>
<evidence type="ECO:0000313" key="6">
    <source>
        <dbReference type="EMBL" id="MFD1609325.1"/>
    </source>
</evidence>
<evidence type="ECO:0000256" key="3">
    <source>
        <dbReference type="ARBA" id="ARBA00022777"/>
    </source>
</evidence>
<keyword evidence="3 4" id="KW-0418">Kinase</keyword>
<dbReference type="EMBL" id="JBHUDE010000154">
    <property type="protein sequence ID" value="MFD1609325.1"/>
    <property type="molecule type" value="Genomic_DNA"/>
</dbReference>
<dbReference type="InterPro" id="IPR011611">
    <property type="entry name" value="PfkB_dom"/>
</dbReference>
<dbReference type="SUPFAM" id="SSF53613">
    <property type="entry name" value="Ribokinase-like"/>
    <property type="match status" value="1"/>
</dbReference>
<dbReference type="PANTHER" id="PTHR43085">
    <property type="entry name" value="HEXOKINASE FAMILY MEMBER"/>
    <property type="match status" value="1"/>
</dbReference>
<dbReference type="PANTHER" id="PTHR43085:SF54">
    <property type="entry name" value="PUTATIVE-RELATED"/>
    <property type="match status" value="1"/>
</dbReference>
<keyword evidence="7" id="KW-1185">Reference proteome</keyword>
<proteinExistence type="inferred from homology"/>
<dbReference type="Gene3D" id="3.40.1190.20">
    <property type="match status" value="1"/>
</dbReference>
<comment type="similarity">
    <text evidence="1 4">Belongs to the carbohydrate kinase PfkB family.</text>
</comment>
<evidence type="ECO:0000259" key="5">
    <source>
        <dbReference type="Pfam" id="PF00294"/>
    </source>
</evidence>
<gene>
    <name evidence="6" type="ORF">ACFSBH_17040</name>
</gene>
<dbReference type="InterPro" id="IPR002173">
    <property type="entry name" value="Carboh/pur_kinase_PfkB_CS"/>
</dbReference>
<reference evidence="7" key="1">
    <citation type="journal article" date="2019" name="Int. J. Syst. Evol. Microbiol.">
        <title>The Global Catalogue of Microorganisms (GCM) 10K type strain sequencing project: providing services to taxonomists for standard genome sequencing and annotation.</title>
        <authorList>
            <consortium name="The Broad Institute Genomics Platform"/>
            <consortium name="The Broad Institute Genome Sequencing Center for Infectious Disease"/>
            <person name="Wu L."/>
            <person name="Ma J."/>
        </authorList>
    </citation>
    <scope>NUCLEOTIDE SEQUENCE [LARGE SCALE GENOMIC DNA]</scope>
    <source>
        <strain evidence="7">CGMCC 1.12376</strain>
    </source>
</reference>
<dbReference type="PROSITE" id="PS00583">
    <property type="entry name" value="PFKB_KINASES_1"/>
    <property type="match status" value="1"/>
</dbReference>
<dbReference type="PRINTS" id="PR00990">
    <property type="entry name" value="RIBOKINASE"/>
</dbReference>
<accession>A0ABW4HVJ1</accession>
<dbReference type="InterPro" id="IPR029056">
    <property type="entry name" value="Ribokinase-like"/>
</dbReference>
<dbReference type="EC" id="2.7.1.-" evidence="6"/>
<dbReference type="GO" id="GO:0016301">
    <property type="term" value="F:kinase activity"/>
    <property type="evidence" value="ECO:0007669"/>
    <property type="project" value="UniProtKB-KW"/>
</dbReference>
<dbReference type="CDD" id="cd01167">
    <property type="entry name" value="bac_FRK"/>
    <property type="match status" value="1"/>
</dbReference>
<dbReference type="PROSITE" id="PS00584">
    <property type="entry name" value="PFKB_KINASES_2"/>
    <property type="match status" value="1"/>
</dbReference>
<evidence type="ECO:0000256" key="1">
    <source>
        <dbReference type="ARBA" id="ARBA00010688"/>
    </source>
</evidence>
<comment type="caution">
    <text evidence="6">The sequence shown here is derived from an EMBL/GenBank/DDBJ whole genome shotgun (WGS) entry which is preliminary data.</text>
</comment>